<dbReference type="EMBL" id="FLLR01000100">
    <property type="protein sequence ID" value="SBO14904.1"/>
    <property type="molecule type" value="Genomic_DNA"/>
</dbReference>
<reference evidence="2" key="1">
    <citation type="submission" date="2016-03" db="EMBL/GenBank/DDBJ databases">
        <authorList>
            <person name="Loux Valentin"/>
        </authorList>
    </citation>
    <scope>NUCLEOTIDE SEQUENCE [LARGE SCALE GENOMIC DNA]</scope>
    <source>
        <strain evidence="2">C1</strain>
    </source>
</reference>
<dbReference type="AlphaFoldDB" id="A0AA45UU27"/>
<gene>
    <name evidence="1" type="ORF">ANAPC1_01280</name>
</gene>
<proteinExistence type="predicted"/>
<comment type="caution">
    <text evidence="1">The sequence shown here is derived from an EMBL/GenBank/DDBJ whole genome shotgun (WGS) entry which is preliminary data.</text>
</comment>
<dbReference type="Proteomes" id="UP000078419">
    <property type="component" value="Unassembled WGS sequence"/>
</dbReference>
<organism evidence="1 2">
    <name type="scientific">Anaplasma phagocytophilum</name>
    <name type="common">Ehrlichia phagocytophila</name>
    <dbReference type="NCBI Taxonomy" id="948"/>
    <lineage>
        <taxon>Bacteria</taxon>
        <taxon>Pseudomonadati</taxon>
        <taxon>Pseudomonadota</taxon>
        <taxon>Alphaproteobacteria</taxon>
        <taxon>Rickettsiales</taxon>
        <taxon>Anaplasmataceae</taxon>
        <taxon>Anaplasma</taxon>
        <taxon>phagocytophilum group</taxon>
    </lineage>
</organism>
<evidence type="ECO:0000313" key="1">
    <source>
        <dbReference type="EMBL" id="SBO14904.1"/>
    </source>
</evidence>
<evidence type="ECO:0000313" key="2">
    <source>
        <dbReference type="Proteomes" id="UP000078419"/>
    </source>
</evidence>
<sequence>MARIMRPMRKRRRTTAAGAEKTKCRFVELPLGSRVRLGIVQRKRSF</sequence>
<protein>
    <submittedName>
        <fullName evidence="1">Uncharacterized protein</fullName>
    </submittedName>
</protein>
<accession>A0AA45UU27</accession>
<name>A0AA45UU27_ANAPH</name>